<gene>
    <name evidence="1" type="ORF">HF885_00340</name>
</gene>
<accession>A0A7X9T934</accession>
<sequence length="63" mass="6828">MTEIEPPMSIKMTHAGDQVINNADQVTDQVPTGARCADDPVKELIAVLGDREMSASELMRGWG</sequence>
<name>A0A7X9T934_9ACTN</name>
<evidence type="ECO:0000313" key="2">
    <source>
        <dbReference type="Proteomes" id="UP000565613"/>
    </source>
</evidence>
<dbReference type="AlphaFoldDB" id="A0A7X9T934"/>
<evidence type="ECO:0000313" key="1">
    <source>
        <dbReference type="EMBL" id="NMF24892.1"/>
    </source>
</evidence>
<dbReference type="Proteomes" id="UP000565613">
    <property type="component" value="Unassembled WGS sequence"/>
</dbReference>
<dbReference type="EMBL" id="JABAGR010000001">
    <property type="protein sequence ID" value="NMF24892.1"/>
    <property type="molecule type" value="Genomic_DNA"/>
</dbReference>
<comment type="caution">
    <text evidence="1">The sequence shown here is derived from an EMBL/GenBank/DDBJ whole genome shotgun (WGS) entry which is preliminary data.</text>
</comment>
<proteinExistence type="predicted"/>
<organism evidence="1 2">
    <name type="scientific">Parafannyhessea umbonata</name>
    <dbReference type="NCBI Taxonomy" id="604330"/>
    <lineage>
        <taxon>Bacteria</taxon>
        <taxon>Bacillati</taxon>
        <taxon>Actinomycetota</taxon>
        <taxon>Coriobacteriia</taxon>
        <taxon>Coriobacteriales</taxon>
        <taxon>Atopobiaceae</taxon>
        <taxon>Parafannyhessea</taxon>
    </lineage>
</organism>
<protein>
    <submittedName>
        <fullName evidence="1">Uncharacterized protein</fullName>
    </submittedName>
</protein>
<reference evidence="1 2" key="1">
    <citation type="submission" date="2020-04" db="EMBL/GenBank/DDBJ databases">
        <authorList>
            <person name="Hitch T.C.A."/>
            <person name="Wylensek D."/>
            <person name="Clavel T."/>
        </authorList>
    </citation>
    <scope>NUCLEOTIDE SEQUENCE [LARGE SCALE GENOMIC DNA]</scope>
    <source>
        <strain evidence="1 2">105184</strain>
    </source>
</reference>